<dbReference type="Proteomes" id="UP000092598">
    <property type="component" value="Chromosome"/>
</dbReference>
<protein>
    <submittedName>
        <fullName evidence="2">Uncharacterized protein</fullName>
    </submittedName>
</protein>
<dbReference type="AlphaFoldDB" id="A0A1B1M882"/>
<reference evidence="2 3" key="1">
    <citation type="submission" date="2016-07" db="EMBL/GenBank/DDBJ databases">
        <title>Enhancement of antibiotic productionsby engineered nitrateutilization in actinobacteria.</title>
        <authorList>
            <person name="Meng S.C."/>
        </authorList>
    </citation>
    <scope>NUCLEOTIDE SEQUENCE [LARGE SCALE GENOMIC DNA]</scope>
    <source>
        <strain evidence="2 3">NRRL 2936</strain>
    </source>
</reference>
<accession>A0A1B1M882</accession>
<feature type="region of interest" description="Disordered" evidence="1">
    <location>
        <begin position="120"/>
        <end position="144"/>
    </location>
</feature>
<feature type="compositionally biased region" description="Basic residues" evidence="1">
    <location>
        <begin position="362"/>
        <end position="371"/>
    </location>
</feature>
<dbReference type="PATRIC" id="fig|1915.4.peg.2898"/>
<proteinExistence type="predicted"/>
<organism evidence="2 3">
    <name type="scientific">Streptomyces lincolnensis</name>
    <dbReference type="NCBI Taxonomy" id="1915"/>
    <lineage>
        <taxon>Bacteria</taxon>
        <taxon>Bacillati</taxon>
        <taxon>Actinomycetota</taxon>
        <taxon>Actinomycetes</taxon>
        <taxon>Kitasatosporales</taxon>
        <taxon>Streptomycetaceae</taxon>
        <taxon>Streptomyces</taxon>
    </lineage>
</organism>
<evidence type="ECO:0000256" key="1">
    <source>
        <dbReference type="SAM" id="MobiDB-lite"/>
    </source>
</evidence>
<sequence>MPTPLTHGSIDELVKRIAGICALLRDEVTERLTREESGEADAAFSILAGNWKDLLFPDARPEEFADHYSQTLTFAILLARLDRIDLGKLSLPDVAIRLGKRHSLMGKALAVLTDHPPCPGLRNKGTEVTPEIPTHPWARSGGPRLPGLTGARPECLMLVPSTQSRSVDSQSTVLWPKTAILARSYEVNLWGLLRDFDSLSGNNPTTLANAAWLIQVAAMSSIDYGLTHELTAWLDAPPLTVPSPMPHDAADVDTLVPGHSEKLDEATPAEDREVPQAAGFVLGSAPCRLGVTAQRGKFGGDTLHLCDNADGKPGGQVLLARVVVPLPVGHSPASASASAWIFLISAMAPAGSSTPPLTTSSRCRRRAAREG</sequence>
<dbReference type="EMBL" id="CP016438">
    <property type="protein sequence ID" value="ANS64848.1"/>
    <property type="molecule type" value="Genomic_DNA"/>
</dbReference>
<dbReference type="STRING" id="1915.SLINC_2624"/>
<name>A0A1B1M882_STRLN</name>
<dbReference type="KEGG" id="sls:SLINC_2624"/>
<gene>
    <name evidence="2" type="ORF">SLINC_2624</name>
</gene>
<keyword evidence="3" id="KW-1185">Reference proteome</keyword>
<feature type="region of interest" description="Disordered" evidence="1">
    <location>
        <begin position="350"/>
        <end position="371"/>
    </location>
</feature>
<evidence type="ECO:0000313" key="2">
    <source>
        <dbReference type="EMBL" id="ANS64848.1"/>
    </source>
</evidence>
<evidence type="ECO:0000313" key="3">
    <source>
        <dbReference type="Proteomes" id="UP000092598"/>
    </source>
</evidence>